<sequence length="101" mass="11648">MTITTNAFFVADCFCKCLTKRNANIFYCMVCINMQITFSLHLNIHHAMTRDLIQHVIKETQTRVKLRNASTVQINVYGNLCFQGISSNCCATHNLYTLLYF</sequence>
<evidence type="ECO:0000313" key="1">
    <source>
        <dbReference type="EMBL" id="OIR04879.1"/>
    </source>
</evidence>
<dbReference type="EMBL" id="MLJW01000054">
    <property type="protein sequence ID" value="OIR04879.1"/>
    <property type="molecule type" value="Genomic_DNA"/>
</dbReference>
<comment type="caution">
    <text evidence="1">The sequence shown here is derived from an EMBL/GenBank/DDBJ whole genome shotgun (WGS) entry which is preliminary data.</text>
</comment>
<organism evidence="1">
    <name type="scientific">mine drainage metagenome</name>
    <dbReference type="NCBI Taxonomy" id="410659"/>
    <lineage>
        <taxon>unclassified sequences</taxon>
        <taxon>metagenomes</taxon>
        <taxon>ecological metagenomes</taxon>
    </lineage>
</organism>
<name>A0A1J5S964_9ZZZZ</name>
<dbReference type="AlphaFoldDB" id="A0A1J5S964"/>
<accession>A0A1J5S964</accession>
<proteinExistence type="predicted"/>
<protein>
    <submittedName>
        <fullName evidence="1">Uncharacterized protein</fullName>
    </submittedName>
</protein>
<gene>
    <name evidence="1" type="ORF">GALL_129690</name>
</gene>
<reference evidence="1" key="1">
    <citation type="submission" date="2016-10" db="EMBL/GenBank/DDBJ databases">
        <title>Sequence of Gallionella enrichment culture.</title>
        <authorList>
            <person name="Poehlein A."/>
            <person name="Muehling M."/>
            <person name="Daniel R."/>
        </authorList>
    </citation>
    <scope>NUCLEOTIDE SEQUENCE</scope>
</reference>